<accession>A0A059XN12</accession>
<keyword evidence="2" id="KW-1185">Reference proteome</keyword>
<dbReference type="Proteomes" id="UP000027059">
    <property type="component" value="Chromosome"/>
</dbReference>
<evidence type="ECO:0000313" key="1">
    <source>
        <dbReference type="EMBL" id="AIA29929.1"/>
    </source>
</evidence>
<reference evidence="2" key="1">
    <citation type="submission" date="2014-02" db="EMBL/GenBank/DDBJ databases">
        <title>Complete genome sequence and comparative genomic analysis of the nitrogen-fixing bacterium Leptospirillum ferriphilum YSK.</title>
        <authorList>
            <person name="Guo X."/>
            <person name="Yin H."/>
            <person name="Liang Y."/>
            <person name="Hu Q."/>
            <person name="Ma L."/>
            <person name="Xiao Y."/>
            <person name="Zhang X."/>
            <person name="Qiu G."/>
            <person name="Liu X."/>
        </authorList>
    </citation>
    <scope>NUCLEOTIDE SEQUENCE [LARGE SCALE GENOMIC DNA]</scope>
    <source>
        <strain evidence="2">YSK</strain>
    </source>
</reference>
<reference evidence="1 2" key="2">
    <citation type="journal article" date="2015" name="Biomed. Res. Int.">
        <title>Effects of Arsenite Resistance on the Growth and Functional Gene Expression of Leptospirillum ferriphilum and Acidithiobacillus thiooxidans in Pure Culture and Coculture.</title>
        <authorList>
            <person name="Jiang H."/>
            <person name="Liang Y."/>
            <person name="Yin H."/>
            <person name="Xiao Y."/>
            <person name="Guo X."/>
            <person name="Xu Y."/>
            <person name="Hu Q."/>
            <person name="Liu H."/>
            <person name="Liu X."/>
        </authorList>
    </citation>
    <scope>NUCLEOTIDE SEQUENCE [LARGE SCALE GENOMIC DNA]</scope>
    <source>
        <strain evidence="1 2">YSK</strain>
    </source>
</reference>
<organism evidence="1 2">
    <name type="scientific">Leptospirillum ferriphilum YSK</name>
    <dbReference type="NCBI Taxonomy" id="1441628"/>
    <lineage>
        <taxon>Bacteria</taxon>
        <taxon>Pseudomonadati</taxon>
        <taxon>Nitrospirota</taxon>
        <taxon>Nitrospiria</taxon>
        <taxon>Nitrospirales</taxon>
        <taxon>Nitrospiraceae</taxon>
        <taxon>Leptospirillum</taxon>
    </lineage>
</organism>
<evidence type="ECO:0000313" key="2">
    <source>
        <dbReference type="Proteomes" id="UP000027059"/>
    </source>
</evidence>
<gene>
    <name evidence="1" type="ORF">Y981_01135</name>
</gene>
<dbReference type="HOGENOM" id="CLU_2369387_0_0_0"/>
<name>A0A059XN12_9BACT</name>
<dbReference type="AlphaFoldDB" id="A0A059XN12"/>
<dbReference type="RefSeq" id="WP_014959971.1">
    <property type="nucleotide sequence ID" value="NZ_CP007243.1"/>
</dbReference>
<proteinExistence type="predicted"/>
<dbReference type="KEGG" id="lfp:Y981_01135"/>
<sequence>MEHRPIAFRFQPGETVLIHVTNELGLVESRTRGYWKANEYDVIVPPGNGRMRVREENLGKVPREKWIRALESMAGIEKMPSMVKDAVHRSPALEKPSGKEK</sequence>
<protein>
    <submittedName>
        <fullName evidence="1">Uncharacterized protein</fullName>
    </submittedName>
</protein>
<dbReference type="EMBL" id="CP007243">
    <property type="protein sequence ID" value="AIA29929.1"/>
    <property type="molecule type" value="Genomic_DNA"/>
</dbReference>